<dbReference type="RefSeq" id="WP_203192246.1">
    <property type="nucleotide sequence ID" value="NZ_CP063362.1"/>
</dbReference>
<sequence length="335" mass="35013">MTVVTGFLGAGKTTLIRAALAHPAAARTAVIVNEFAETGIDDVLLRTASQDVTLIGNGCICCAARSDLNRALRALYADRERGAVPPFDRVVVETSGVSEPAPVLQNFATDRTVTSAYALEGLVTVVDSVLASRTQAHAPIWSEQVALADRIVLTKADLLPPASAAATRALVGALNPQAAIADAADVREAPAFLFGAPGHERTGFACTPQPALPAGAPYVSFVLTFDAPFHWALFTRIMDALAATRGEDLLRVKGLVNVEGCAGPVVVHHVQHLAAPPEELSAWPATAGGADRRTRLVFITRGLSRQKVVALFAAHLDLVAADAARLDPDAAMRAG</sequence>
<dbReference type="Pfam" id="PF07683">
    <property type="entry name" value="CobW_C"/>
    <property type="match status" value="1"/>
</dbReference>
<feature type="domain" description="CobW C-terminal" evidence="7">
    <location>
        <begin position="218"/>
        <end position="316"/>
    </location>
</feature>
<dbReference type="Proteomes" id="UP000596427">
    <property type="component" value="Chromosome"/>
</dbReference>
<dbReference type="InterPro" id="IPR003495">
    <property type="entry name" value="CobW/HypB/UreG_nucleotide-bd"/>
</dbReference>
<proteinExistence type="inferred from homology"/>
<gene>
    <name evidence="8" type="ORF">EZH22_20140</name>
</gene>
<dbReference type="InterPro" id="IPR051316">
    <property type="entry name" value="Zinc-reg_GTPase_activator"/>
</dbReference>
<comment type="catalytic activity">
    <reaction evidence="6">
        <text>GTP + H2O = GDP + phosphate + H(+)</text>
        <dbReference type="Rhea" id="RHEA:19669"/>
        <dbReference type="ChEBI" id="CHEBI:15377"/>
        <dbReference type="ChEBI" id="CHEBI:15378"/>
        <dbReference type="ChEBI" id="CHEBI:37565"/>
        <dbReference type="ChEBI" id="CHEBI:43474"/>
        <dbReference type="ChEBI" id="CHEBI:58189"/>
    </reaction>
    <physiologicalReaction direction="left-to-right" evidence="6">
        <dbReference type="Rhea" id="RHEA:19670"/>
    </physiologicalReaction>
</comment>
<comment type="function">
    <text evidence="5">Zinc chaperone that directly transfers zinc cofactor to target proteins, thereby activating them. Zinc is transferred from the CXCC motif in the GTPase domain to the zinc binding site in target proteins in a process requiring GTP hydrolysis.</text>
</comment>
<keyword evidence="9" id="KW-1185">Reference proteome</keyword>
<reference evidence="8 9" key="1">
    <citation type="submission" date="2020-10" db="EMBL/GenBank/DDBJ databases">
        <title>Degradation of 1,4-Dioxane by Xanthobacter sp. YN2, via a Novel Group-2 Soluble Di-Iron Monooxygenase.</title>
        <authorList>
            <person name="Ma F."/>
            <person name="Wang Y."/>
            <person name="Yang J."/>
            <person name="Guo H."/>
            <person name="Su D."/>
            <person name="Yu L."/>
        </authorList>
    </citation>
    <scope>NUCLEOTIDE SEQUENCE [LARGE SCALE GENOMIC DNA]</scope>
    <source>
        <strain evidence="8 9">YN2</strain>
    </source>
</reference>
<accession>A0A974SHQ0</accession>
<keyword evidence="2" id="KW-0378">Hydrolase</keyword>
<dbReference type="InterPro" id="IPR027417">
    <property type="entry name" value="P-loop_NTPase"/>
</dbReference>
<dbReference type="PANTHER" id="PTHR13748:SF62">
    <property type="entry name" value="COBW DOMAIN-CONTAINING PROTEIN"/>
    <property type="match status" value="1"/>
</dbReference>
<dbReference type="InterPro" id="IPR011629">
    <property type="entry name" value="CobW-like_C"/>
</dbReference>
<evidence type="ECO:0000256" key="2">
    <source>
        <dbReference type="ARBA" id="ARBA00022801"/>
    </source>
</evidence>
<evidence type="ECO:0000313" key="8">
    <source>
        <dbReference type="EMBL" id="QRG05379.1"/>
    </source>
</evidence>
<dbReference type="GO" id="GO:0000166">
    <property type="term" value="F:nucleotide binding"/>
    <property type="evidence" value="ECO:0007669"/>
    <property type="project" value="UniProtKB-KW"/>
</dbReference>
<name>A0A974SHQ0_9HYPH</name>
<evidence type="ECO:0000256" key="6">
    <source>
        <dbReference type="ARBA" id="ARBA00049117"/>
    </source>
</evidence>
<dbReference type="EMBL" id="CP063362">
    <property type="protein sequence ID" value="QRG05379.1"/>
    <property type="molecule type" value="Genomic_DNA"/>
</dbReference>
<keyword evidence="1" id="KW-0547">Nucleotide-binding</keyword>
<dbReference type="InterPro" id="IPR036627">
    <property type="entry name" value="CobW-likC_sf"/>
</dbReference>
<dbReference type="Gene3D" id="3.30.1220.10">
    <property type="entry name" value="CobW-like, C-terminal domain"/>
    <property type="match status" value="1"/>
</dbReference>
<dbReference type="SUPFAM" id="SSF90002">
    <property type="entry name" value="Hypothetical protein YjiA, C-terminal domain"/>
    <property type="match status" value="1"/>
</dbReference>
<evidence type="ECO:0000256" key="5">
    <source>
        <dbReference type="ARBA" id="ARBA00045658"/>
    </source>
</evidence>
<dbReference type="PANTHER" id="PTHR13748">
    <property type="entry name" value="COBW-RELATED"/>
    <property type="match status" value="1"/>
</dbReference>
<dbReference type="Gene3D" id="3.40.50.300">
    <property type="entry name" value="P-loop containing nucleotide triphosphate hydrolases"/>
    <property type="match status" value="1"/>
</dbReference>
<evidence type="ECO:0000256" key="4">
    <source>
        <dbReference type="ARBA" id="ARBA00034320"/>
    </source>
</evidence>
<protein>
    <submittedName>
        <fullName evidence="8">GTP-binding protein</fullName>
    </submittedName>
</protein>
<dbReference type="CDD" id="cd03112">
    <property type="entry name" value="CobW-like"/>
    <property type="match status" value="1"/>
</dbReference>
<dbReference type="Pfam" id="PF02492">
    <property type="entry name" value="cobW"/>
    <property type="match status" value="1"/>
</dbReference>
<evidence type="ECO:0000259" key="7">
    <source>
        <dbReference type="SMART" id="SM00833"/>
    </source>
</evidence>
<evidence type="ECO:0000256" key="1">
    <source>
        <dbReference type="ARBA" id="ARBA00022741"/>
    </source>
</evidence>
<dbReference type="GO" id="GO:0016787">
    <property type="term" value="F:hydrolase activity"/>
    <property type="evidence" value="ECO:0007669"/>
    <property type="project" value="UniProtKB-KW"/>
</dbReference>
<dbReference type="SMART" id="SM00833">
    <property type="entry name" value="CobW_C"/>
    <property type="match status" value="1"/>
</dbReference>
<dbReference type="SUPFAM" id="SSF52540">
    <property type="entry name" value="P-loop containing nucleoside triphosphate hydrolases"/>
    <property type="match status" value="1"/>
</dbReference>
<dbReference type="AlphaFoldDB" id="A0A974SHQ0"/>
<evidence type="ECO:0000256" key="3">
    <source>
        <dbReference type="ARBA" id="ARBA00023186"/>
    </source>
</evidence>
<dbReference type="GO" id="GO:0005737">
    <property type="term" value="C:cytoplasm"/>
    <property type="evidence" value="ECO:0007669"/>
    <property type="project" value="TreeGrafter"/>
</dbReference>
<keyword evidence="3" id="KW-0143">Chaperone</keyword>
<organism evidence="8 9">
    <name type="scientific">Xanthobacter dioxanivorans</name>
    <dbReference type="NCBI Taxonomy" id="2528964"/>
    <lineage>
        <taxon>Bacteria</taxon>
        <taxon>Pseudomonadati</taxon>
        <taxon>Pseudomonadota</taxon>
        <taxon>Alphaproteobacteria</taxon>
        <taxon>Hyphomicrobiales</taxon>
        <taxon>Xanthobacteraceae</taxon>
        <taxon>Xanthobacter</taxon>
    </lineage>
</organism>
<comment type="similarity">
    <text evidence="4">Belongs to the SIMIBI class G3E GTPase family. ZNG1 subfamily.</text>
</comment>
<dbReference type="KEGG" id="xdi:EZH22_20140"/>
<evidence type="ECO:0000313" key="9">
    <source>
        <dbReference type="Proteomes" id="UP000596427"/>
    </source>
</evidence>